<feature type="domain" description="Carrier" evidence="7">
    <location>
        <begin position="2060"/>
        <end position="2135"/>
    </location>
</feature>
<dbReference type="Gene3D" id="3.40.50.980">
    <property type="match status" value="10"/>
</dbReference>
<dbReference type="GO" id="GO:0043041">
    <property type="term" value="P:amino acid activation for nonribosomal peptide biosynthetic process"/>
    <property type="evidence" value="ECO:0007669"/>
    <property type="project" value="TreeGrafter"/>
</dbReference>
<gene>
    <name evidence="8" type="ordered locus">Gbro_3732</name>
</gene>
<dbReference type="SMART" id="SM00823">
    <property type="entry name" value="PKS_PP"/>
    <property type="match status" value="5"/>
</dbReference>
<dbReference type="Gene3D" id="3.30.300.30">
    <property type="match status" value="5"/>
</dbReference>
<evidence type="ECO:0000256" key="1">
    <source>
        <dbReference type="ARBA" id="ARBA00001957"/>
    </source>
</evidence>
<dbReference type="PANTHER" id="PTHR45527">
    <property type="entry name" value="NONRIBOSOMAL PEPTIDE SYNTHETASE"/>
    <property type="match status" value="1"/>
</dbReference>
<feature type="compositionally biased region" description="Gly residues" evidence="6">
    <location>
        <begin position="4073"/>
        <end position="4093"/>
    </location>
</feature>
<dbReference type="PROSITE" id="PS00012">
    <property type="entry name" value="PHOSPHOPANTETHEINE"/>
    <property type="match status" value="4"/>
</dbReference>
<dbReference type="GO" id="GO:0044550">
    <property type="term" value="P:secondary metabolite biosynthetic process"/>
    <property type="evidence" value="ECO:0007669"/>
    <property type="project" value="TreeGrafter"/>
</dbReference>
<dbReference type="NCBIfam" id="TIGR01733">
    <property type="entry name" value="AA-adenyl-dom"/>
    <property type="match status" value="5"/>
</dbReference>
<dbReference type="Pfam" id="PF00975">
    <property type="entry name" value="Thioesterase"/>
    <property type="match status" value="1"/>
</dbReference>
<dbReference type="Gene3D" id="1.10.1200.10">
    <property type="entry name" value="ACP-like"/>
    <property type="match status" value="4"/>
</dbReference>
<dbReference type="SUPFAM" id="SSF56801">
    <property type="entry name" value="Acetyl-CoA synthetase-like"/>
    <property type="match status" value="5"/>
</dbReference>
<dbReference type="InterPro" id="IPR009081">
    <property type="entry name" value="PP-bd_ACP"/>
</dbReference>
<dbReference type="GO" id="GO:0017000">
    <property type="term" value="P:antibiotic biosynthetic process"/>
    <property type="evidence" value="ECO:0007669"/>
    <property type="project" value="UniProtKB-KW"/>
</dbReference>
<dbReference type="Pfam" id="PF00668">
    <property type="entry name" value="Condensation"/>
    <property type="match status" value="6"/>
</dbReference>
<dbReference type="InterPro" id="IPR006162">
    <property type="entry name" value="Ppantetheine_attach_site"/>
</dbReference>
<dbReference type="NCBIfam" id="TIGR01720">
    <property type="entry name" value="NRPS-para261"/>
    <property type="match status" value="1"/>
</dbReference>
<dbReference type="GO" id="GO:0003824">
    <property type="term" value="F:catalytic activity"/>
    <property type="evidence" value="ECO:0007669"/>
    <property type="project" value="InterPro"/>
</dbReference>
<dbReference type="FunFam" id="3.40.50.980:FF:000002">
    <property type="entry name" value="Enterobactin synthetase component F"/>
    <property type="match status" value="1"/>
</dbReference>
<dbReference type="InterPro" id="IPR020845">
    <property type="entry name" value="AMP-binding_CS"/>
</dbReference>
<dbReference type="Proteomes" id="UP000001219">
    <property type="component" value="Chromosome"/>
</dbReference>
<dbReference type="InterPro" id="IPR045851">
    <property type="entry name" value="AMP-bd_C_sf"/>
</dbReference>
<keyword evidence="5" id="KW-0045">Antibiotic biosynthesis</keyword>
<dbReference type="PROSITE" id="PS00455">
    <property type="entry name" value="AMP_BINDING"/>
    <property type="match status" value="2"/>
</dbReference>
<dbReference type="FunFam" id="3.40.50.980:FF:000001">
    <property type="entry name" value="Non-ribosomal peptide synthetase"/>
    <property type="match status" value="1"/>
</dbReference>
<evidence type="ECO:0000313" key="9">
    <source>
        <dbReference type="Proteomes" id="UP000001219"/>
    </source>
</evidence>
<dbReference type="InterPro" id="IPR029058">
    <property type="entry name" value="AB_hydrolase_fold"/>
</dbReference>
<dbReference type="SUPFAM" id="SSF47336">
    <property type="entry name" value="ACP-like"/>
    <property type="match status" value="5"/>
</dbReference>
<feature type="domain" description="Carrier" evidence="7">
    <location>
        <begin position="512"/>
        <end position="586"/>
    </location>
</feature>
<dbReference type="InterPro" id="IPR010060">
    <property type="entry name" value="NRPS_synth"/>
</dbReference>
<dbReference type="InterPro" id="IPR001031">
    <property type="entry name" value="Thioesterase"/>
</dbReference>
<dbReference type="eggNOG" id="COG1020">
    <property type="taxonomic scope" value="Bacteria"/>
</dbReference>
<keyword evidence="9" id="KW-1185">Reference proteome</keyword>
<evidence type="ECO:0000256" key="4">
    <source>
        <dbReference type="ARBA" id="ARBA00022737"/>
    </source>
</evidence>
<feature type="region of interest" description="Disordered" evidence="6">
    <location>
        <begin position="4066"/>
        <end position="4095"/>
    </location>
</feature>
<dbReference type="Pfam" id="PF13193">
    <property type="entry name" value="AMP-binding_C"/>
    <property type="match status" value="2"/>
</dbReference>
<dbReference type="GO" id="GO:0031177">
    <property type="term" value="F:phosphopantetheine binding"/>
    <property type="evidence" value="ECO:0007669"/>
    <property type="project" value="InterPro"/>
</dbReference>
<dbReference type="STRING" id="526226.Gbro_3732"/>
<dbReference type="Gene3D" id="3.30.559.30">
    <property type="entry name" value="Nonribosomal peptide synthetase, condensation domain"/>
    <property type="match status" value="6"/>
</dbReference>
<dbReference type="InterPro" id="IPR020806">
    <property type="entry name" value="PKS_PP-bd"/>
</dbReference>
<dbReference type="Pfam" id="PF00501">
    <property type="entry name" value="AMP-binding"/>
    <property type="match status" value="5"/>
</dbReference>
<reference evidence="9" key="1">
    <citation type="submission" date="2009-10" db="EMBL/GenBank/DDBJ databases">
        <title>The complete chromosome of Gordonia bronchialis DSM 43247.</title>
        <authorList>
            <consortium name="US DOE Joint Genome Institute (JGI-PGF)"/>
            <person name="Lucas S."/>
            <person name="Copeland A."/>
            <person name="Lapidus A."/>
            <person name="Glavina del Rio T."/>
            <person name="Dalin E."/>
            <person name="Tice H."/>
            <person name="Bruce D."/>
            <person name="Goodwin L."/>
            <person name="Pitluck S."/>
            <person name="Kyrpides N."/>
            <person name="Mavromatis K."/>
            <person name="Ivanova N."/>
            <person name="Ovchinnikova G."/>
            <person name="Saunders E."/>
            <person name="Brettin T."/>
            <person name="Detter J.C."/>
            <person name="Han C."/>
            <person name="Larimer F."/>
            <person name="Land M."/>
            <person name="Hauser L."/>
            <person name="Markowitz V."/>
            <person name="Cheng J.-F."/>
            <person name="Hugenholtz P."/>
            <person name="Woyke T."/>
            <person name="Wu D."/>
            <person name="Jando M."/>
            <person name="Schneider S."/>
            <person name="Goeker M."/>
            <person name="Klenk H.-P."/>
            <person name="Eisen J.A."/>
        </authorList>
    </citation>
    <scope>NUCLEOTIDE SEQUENCE [LARGE SCALE GENOMIC DNA]</scope>
    <source>
        <strain evidence="9">ATCC 25592 / DSM 43247 / BCRC 13721 / JCM 3198 / KCTC 3076 / NBRC 16047 / NCTC 10667</strain>
    </source>
</reference>
<accession>D0L2L3</accession>
<dbReference type="PANTHER" id="PTHR45527:SF1">
    <property type="entry name" value="FATTY ACID SYNTHASE"/>
    <property type="match status" value="1"/>
</dbReference>
<dbReference type="PROSITE" id="PS50075">
    <property type="entry name" value="CARRIER"/>
    <property type="match status" value="5"/>
</dbReference>
<dbReference type="InterPro" id="IPR000873">
    <property type="entry name" value="AMP-dep_synth/lig_dom"/>
</dbReference>
<dbReference type="GO" id="GO:0008610">
    <property type="term" value="P:lipid biosynthetic process"/>
    <property type="evidence" value="ECO:0007669"/>
    <property type="project" value="UniProtKB-ARBA"/>
</dbReference>
<sequence length="6113" mass="646802">MDPASAAIRFEDRVVTYAEFDARVAVLARELIGRGVGPDRAVAVCIPRSIEMMTAIHAVVAAGGHYVPIDTEAPVDRASTILETSDAMILLTAANRSGLNRTGSSPVSRVEAAAGALGVPVVDVNADAAVDFTVQPVTDAERIAPLRGDNAAYTLFTSGSTGRPKGVTVSHRSVLNRLRWGLAEYPWGPSDRVIQKTPYTFDVSVPEIFAPLMVGAQVVLARPDGHTDPDYIAALIEDTAATSVHFVPSMLSAFLDFVPDDVLARLTSLRWLFASGEALPATVVAQVRDKLPWVGIHNLFGPTEAAVEVAYADVTDLNGTVPIGRPVWNTSLRVLDPRLRMSPTGVPGELYLGGVQIARGYAHQPGMSAERFIADPAGPPGSRLYRTGDLVRWNKSGQLEYLGRTDFQVKLRGQRIELGEVESALAGVPGVVHAATTVATAPTGAQHLVAYVAPSGVDIDLAREMLGKTLPSYMVPTVWTTLDSVTLNSAGKLDRRALPEPDFGRSVADVVAPANATEELLAGIVGAIIGADAVSVTESFFALGGDSIMSIQLASAARASGLALTPRDIFEHRTIRALAAAATQSRQLPSLPEPDGNGRGRLPLPPVVRWMIENSDSAADFADYSQSAVLVAPPELDRSDLVTVLATVVAAHPALAARLSQPDSAAGDDDWVLETGIDFDADAAVRIRNVQAEAGGAEFADSVVAAYAAAAGRLDPALGRLVELEVVVDPAGAGRIVVVIHHIAVDAVSWPILIEDFVTAWARHATGQPVQVRAESTSLRAWTVALGEHTIGTHELRHWLERSPRTPTRFPVMPDRGRDRVYTTAEVVRDIDTETSVAILTTVPEAFGGTVADVLVAALAVAFRHWQHAHGVDESQPLPVLVEGHGRYEELLARGDNPYHADLSRTVGWFTRIAPVAIDTRAGIVGAVKSAKEERLTMPDNGIGFAALRYRDGELGARPLPALVFNYLGTAGGGAGDSFAFGAAPDAPALGSTVRGGMVAAPLTVNVRGVGGDRRRVVADFTFPQAVLGTADIDELVGYWSSALTDLATAVADGQQMGLSPSDVPGSGVTQADLDDLAERWPGADVLPLSPLQAGLYFQAELAAGSDAGAVDVYVTQAVIRLGGDLDVDRMRTSADSLLRRHRALRAGFVRTGSGAVVSVVPRDVPVPIEVVELADAPESEIAARVTSIADEQRIIPFDTGDPPLLRLVIVTYRGGAALIFTNHHILFDGWSGPLVLADLLALYTTGATYTGTLHSGTTDFGDHVIALARADKAAGLAAWRAVLAPLEGPTLVSTSLEATADTLPREHSVVLDDALAAGIHRIARTHGVTVSTIMQFAWAVLLARLTGNRTVVFGETVAGRPADLEGAESMVGLFINTLPAVVVLDPGSPIVEVLTHLQADKVSVLDHQHIGLPDIVAGLGIHHLFDTLVIHESYPVDTNSITASGQTPAGGITIEGVDARDATHYPLYLSTAPAGAGLSLTLKYLPAAFDAETVEGFVGILSRVLEATVSDPAQPVGDIELVGPSALRRIQDSEQGANVDVPADNDIWGVVAAQVAASPEAPALEFTGRSVCYREFGARVSALARDLVAIGVGPNVAVGLAMPRSVELMVAIHAVVAAGGQYVPVDVSAPAERAGYMFDTADVAVLLVTDPALVDGVVGAATDRGIPVTEVDCSGAVDEAAELFAGAERLAPLRSDDAVYTLFTSGSTGRPKGVTLSHAAVLNRLWWGLSELPIDATDTVMLKTPYTFDVSVPELFAPLMVGARVTVLAHGGHLDPSFVAEEIERTGATMVHFVPSMLSVFCDVVGHDRMASLSSVRIVSTTGEALAPAVAAQLRAALPDALFYNLYGPTEAAVEITYERIEQVDDGASSVAIGVPVWNSSAVVLDARLHRVPVGVAGELYLGGVQLARGYAARPDLTAERFVADSFGSGERLYRTGDLVRRRADGVLEYLGRTDFQVKLRGQRIELGEIEAVLAAAPGVVHAAATVVEAPGGGQQLVGYISPSSVNLEAVQAAAAHTLPVYMVPTTWVAFDDVTLNSAGKLDRKALPVPEFGVDDVVAPATDLERRVADVFAEVLGVEQVSVTASFFDLGGNSLSAMRLAARVADEFDAAVGVRELFEAPSVRELSDRLVVGGREVARLRPMVRPVHVPLSAAQQRMWFINQFDTRSALYNIPLPLRLPGDVDLDVLFAALTDVIERHEVLRTIYPSHDGKPYQHILPLDAAVQMLDWAVSDDQRELAVSTARGFDVTEQLPLRVRVWRAGDQATEVLATIHHIAFDGESGKVFVRDVLAAYVRRTDPTAPSVEPPAVQYADYALWQREVLGDSDDPGSEMSRQLTHWTRTLAGIPAVTDLPMDRPRPATLETSGATLEVTYSAQDADRLRELAAELGVTTFMIWHASLAITVAALAATDDVVIGTPIAGRSDSALHDLIGMFVNTLVLRTRVESGMTIADVIGAVRATDLEAFAHADVLFEQLVEVLAPERSLSHAPLFQIALTHFASTAAAPAADTAGITVSDTASGDVEAKVDLTLGISEGVPGEPTRAQYVYATALFDEPTVARLAQVHRRVLTAMFDDVSVAIGDIALEEAVLEPGTPEPAGVPAPAAGPRRPAAGVAPEAGTLVAILAARDLDPTHPALICGSEQVSYEQFEERTNRVARSLLARGASPDDVIAVALERSVDSVVAVWGIIKSGAAYLPIDPAYPRDRIAYMLDDSAVQWGIAGEAFRDTDSWAAQFGGSDSGPRGEWLELAALESPAVSGEPVGDDERNGSVRLESLAYLIYTSGSTGRPKAVGVSNTGIADLVAAHANVTRSRDDDPDTRILHVASPSFDAAFFEMIWAVAAGHTLVIAPHAAYAGEALGTVLADGEVTDLVITPSVLATVDPVHGDTIRNLATAGEACPPELVSRWHARGRRLFNFYGPSETTVWATRARMLPDKPVTIGKAIGGFTAYVLNQRLHPVPQGVVGELYLAAPGLARGYLGRPGLTAARFVADPHGQPGSRMYATGDLVRVTASGDLEFAGRSDDQVKINGQRVELGEIESVLRDQPGIRQAVTIGVTDDDSGRTRLIGYLVATGDVDVAAVERAAAERLAAHMVPSRLIVIDAVPLTPAGKLDRRALPLPTAQVSADHVAPESEAEQQLAAIVASLLGRPQVSVTESFFALGGDSIMSIQLASSAKAAGLTLTPREIFEHKTIRSMARAATSGGDVDVLQLEELAGGPTGEVAVTPIVGWMLEHADTPDDYADFSQSLVLRLPAGTGAAEVRGTLTAVVNIHPMLSARLDTGAGAPSLYAGEPFDPDIAVEEVTSDTPGSEDAVREAHRRALAGLDPSTGQVLRAVVIRDASGGDGRVVLAVHHVSVDAVSWQILIEDIAVAWAQLQAGEAITLRSEGTSMRRWAAALAEQAEARTPELDFWLRRLGQQPAFPRTIDRQRDRLHTMRSVQLRIDEATSTSLLTVVPEAFGGSVQDALLAALARAVRTWQRYHSVRATGPVAILLEGHGREEDAVRKVSRRIADLSRTVGWFTTVAPVLIEPEGGTVAAVKAAKEELLGLPDRGIGFGVLRYQTGTALRTPSLPDIGFNYFGSIGGTARPDESLGEGLGGVLLPAEDPPALPGTVRGAQVAPNALSINASATPGADGGRVMVADFAYAPGVLTEDEVTEIAVEWQRELRSIVEFVVRGGDPGLSPADVPGVVVSQDDLDRLASVYPGADVWSLTPLQQGLYVEASRALCGAGTDASAENVDAYLTQAVLTLDAGIDVERLRAAAAALLDTHRVLRTGYVRTAGGSVVAVIPPSVEVPWRTIELDADDSSRVAWIAREERLTPFDLARPPLVRFTFIRHGDTASLIITNHHILLDGWSGPLVLADLLALYATGSPFGRQAGAPDFSTYLRWIADTDPAAGVAAWTRVLEPIGEPTLVARGSHVGGDSLPADHVLHLSAELTGEIDEFARARDITRATVLQFAWAVLLSRLTTNRTVVFGETVSGRPAGLDGIETMVGLFINTVPTVVDVDPHASVDDVLDAMREDKVATLDHQHLGLAELSALTGQQILFDTLTVYESYPVDTKSLSQIDTTGSGATGSGATGSSTGGSGTGGSGTDASGGLRVLDAEAFDATHYPLVLAGAPHGDELKLTLKYLSGAFDEQQVHVFAGALEQIIRASVTAPQTATADLPLARLSDLSPLVPATGGPGTEPEVLADIFTHAAGRFADNIAVVDESGDWTYAELESQSNQLARFLIDAGVGPESKVALAIERSVELLTAIWAVAKTGGAYVPIDPTYPADRVAMMVADSHADLGLTSGGLTGRGEAAADISWLDLHDILAGEVSEFSDAPVKSEERRAPVHPDNLAYVIYTSGSTGRPKGVAVTHNGLLNFATEEIARSGADEYARVLGFASPSFDASVLEYLLATVSGGRIVYRPSDVVGGEALERFISEHGVTHTFLTPSVLATMDPAAVPGMAVIYAGGEAVPGPLKDRWVSAGRRLQNLYGPTETTIGVTIGAPMGAGEPVTLGGPLAGVGLLVLDRRLRPVPVGIPGELYVTRRALSRGYLDRPALTAERFVANPHGAPGERMYRTGDVVRWVRDNAGDTVVEYTGRTDDQIKLRGLRIELGEIESALAAHPEVSSAVVVGIGGSVATALAGYVAAPAGTDPGELRSFLAESLPSHMVPSSITVLDTLPLTPVGKVDKNALPAPEIESADHVEAVGGAEIAVAAVFAEVLGLDRVSVVDSFFDLGGNSLSATRLAARVSDELHADVSVRDVFASPSVRALTSAVDIGSGGLPPVVAVTPRPEHPPLSFAQQRMWFINQLEPEASTYNVPAVLRLSGDLDSDALRAAAEDVVRRHEVLRTTFPAPGGVPYQAVSAASEVADRMDWATVDTRTDVERAASQGFDVTRQWPIRFRLYRIDADTAVFAVVAHHIAVDGESLSPLVTDVVAAYGARRSGAEPDLVPLDVQVVDYALWQRSVLGDLDDPTSAAGQQITYWTDRLAGLPDVLELPADRPRPPVASHRGAAVDFEIPAEVTARIVDLARDLGATPFMVVQSALSVLLARSSATDDIAIATPVAGRGRPELEPLVGMFVNTLVLRSRVDGAMSFRQLVEETRRGDIEAFAHADVPFEVIVERVDPIRSEAFSPLAQVMFGFGQRDQTAQPEPVAGLTITPVGVEEPPAQLDVNVIIDATEAGATWHGSLVYAIDLFDEPTVLGFVSRFLGLLDTLSASPDGPVGATRLISASERTEVLAASVGVDVDLDPHETLADALSACADTHPEAVAISCAGQVRSYAEFSRSVNHYARTLISMGVGPDVPVAICIDRSIDMMVAIHAVITAGGQYVPIDTETPDERAHYMLQIAAPAVVLVNTQSARVGAAQVAEQMAIPVMVVDESGLESSGLEWSGASRVTDTDRNTPLTPDHAAYTLFTSGSTGRPKGVTVCHRAVLNRLRWMQAAYPLDLEDVVLQKTPTTFDVSVWELFWPLMVGARLAITSPGGHRDPLYLAELIRAQRVSVVHFVPSMLALFMDMVGRTATDDLGSLRHVFASGEALPAGSAHEAIDRLASARMHNLYGPTEAAVDVTYHEVVSGEPTVPIGRPIWNTSTLVLDPWLQPVPVGVPGELYLGGVQLARGYAARGDLTADRFVADPFGAPGERLYRTGDLVRWNREGELEYLGRTDFQVKIRGQRLELGEVEAALSAAPGVVHAAAAVMPTATGDQLVGYVSGTGDMVDLAAVRRFVADTLPEYMRPTVWMVVEEFAFGSSGKLDRKALPVPDTEIVRTRFVAPETETEQIVAKTIGSVLGLERVSVTESFFDLGGNSLSATRVMAGVRDAGLPFELRWIFSDPTVRDLAARIDAGGGAGDDVLITLRRDGAHPPLFCVHPAGGLAWFYGGLAPFIVDRPLFGLQDPHVVNGEPALTDADDLAVRYVDEIRRVQPNGPYHLLGWSVGGVIAHAMATRLQAAGEQVAYLGIMDSTPQGVDTEAELRRDGAAEENASDVLGGWRELFDLDATVHADTEEEVAAIIREQIAGMGLLDEDVVDRIMESFDAAPDIAQGFVPGVFNGAVQVFTAIRGKVDPSVIADGWRPLVSGQVINVDVDTHHLGMTDEASLRTIGPQIEAALEGGVTQPTNQD</sequence>
<dbReference type="CDD" id="cd19540">
    <property type="entry name" value="LCL_NRPS-like"/>
    <property type="match status" value="2"/>
</dbReference>
<dbReference type="FunFam" id="2.30.38.10:FF:000001">
    <property type="entry name" value="Non-ribosomal peptide synthetase PvdI"/>
    <property type="match status" value="2"/>
</dbReference>
<feature type="domain" description="Carrier" evidence="7">
    <location>
        <begin position="5765"/>
        <end position="5839"/>
    </location>
</feature>
<dbReference type="SUPFAM" id="SSF52777">
    <property type="entry name" value="CoA-dependent acyltransferases"/>
    <property type="match status" value="12"/>
</dbReference>
<dbReference type="CDD" id="cd05930">
    <property type="entry name" value="A_NRPS"/>
    <property type="match status" value="2"/>
</dbReference>
<dbReference type="FunFam" id="3.40.50.12780:FF:000012">
    <property type="entry name" value="Non-ribosomal peptide synthetase"/>
    <property type="match status" value="1"/>
</dbReference>
<dbReference type="InterPro" id="IPR025110">
    <property type="entry name" value="AMP-bd_C"/>
</dbReference>
<dbReference type="Gene3D" id="3.40.50.1820">
    <property type="entry name" value="alpha/beta hydrolase"/>
    <property type="match status" value="1"/>
</dbReference>
<evidence type="ECO:0000256" key="3">
    <source>
        <dbReference type="ARBA" id="ARBA00022553"/>
    </source>
</evidence>
<evidence type="ECO:0000256" key="2">
    <source>
        <dbReference type="ARBA" id="ARBA00022450"/>
    </source>
</evidence>
<dbReference type="GO" id="GO:0005829">
    <property type="term" value="C:cytosol"/>
    <property type="evidence" value="ECO:0007669"/>
    <property type="project" value="TreeGrafter"/>
</dbReference>
<dbReference type="InterPro" id="IPR036736">
    <property type="entry name" value="ACP-like_sf"/>
</dbReference>
<evidence type="ECO:0000256" key="6">
    <source>
        <dbReference type="SAM" id="MobiDB-lite"/>
    </source>
</evidence>
<dbReference type="EMBL" id="CP001802">
    <property type="protein sequence ID" value="ACY22916.1"/>
    <property type="molecule type" value="Genomic_DNA"/>
</dbReference>
<dbReference type="InterPro" id="IPR001242">
    <property type="entry name" value="Condensation_dom"/>
</dbReference>
<dbReference type="NCBIfam" id="NF003417">
    <property type="entry name" value="PRK04813.1"/>
    <property type="match status" value="5"/>
</dbReference>
<keyword evidence="3" id="KW-0597">Phosphoprotein</keyword>
<dbReference type="UniPathway" id="UPA00011"/>
<dbReference type="SUPFAM" id="SSF53474">
    <property type="entry name" value="alpha/beta-Hydrolases"/>
    <property type="match status" value="1"/>
</dbReference>
<dbReference type="Gene3D" id="2.30.38.10">
    <property type="entry name" value="Luciferase, Domain 3"/>
    <property type="match status" value="5"/>
</dbReference>
<dbReference type="Pfam" id="PF00550">
    <property type="entry name" value="PP-binding"/>
    <property type="match status" value="5"/>
</dbReference>
<keyword evidence="2" id="KW-0596">Phosphopantetheine</keyword>
<name>D0L2L3_GORB4</name>
<dbReference type="KEGG" id="gbr:Gbro_3732"/>
<keyword evidence="4" id="KW-0677">Repeat</keyword>
<dbReference type="Gene3D" id="3.30.559.10">
    <property type="entry name" value="Chloramphenicol acetyltransferase-like domain"/>
    <property type="match status" value="6"/>
</dbReference>
<protein>
    <submittedName>
        <fullName evidence="8">Amino acid adenylation domain protein</fullName>
    </submittedName>
</protein>
<feature type="domain" description="Carrier" evidence="7">
    <location>
        <begin position="3130"/>
        <end position="3204"/>
    </location>
</feature>
<dbReference type="InterPro" id="IPR023213">
    <property type="entry name" value="CAT-like_dom_sf"/>
</dbReference>
<evidence type="ECO:0000256" key="5">
    <source>
        <dbReference type="ARBA" id="ARBA00023194"/>
    </source>
</evidence>
<organism evidence="8 9">
    <name type="scientific">Gordonia bronchialis (strain ATCC 25592 / DSM 43247 / BCRC 13721 / JCM 3198 / KCTC 3076 / NBRC 16047 / NCTC 10667)</name>
    <name type="common">Rhodococcus bronchialis</name>
    <dbReference type="NCBI Taxonomy" id="526226"/>
    <lineage>
        <taxon>Bacteria</taxon>
        <taxon>Bacillati</taxon>
        <taxon>Actinomycetota</taxon>
        <taxon>Actinomycetes</taxon>
        <taxon>Mycobacteriales</taxon>
        <taxon>Gordoniaceae</taxon>
        <taxon>Gordonia</taxon>
    </lineage>
</organism>
<proteinExistence type="predicted"/>
<evidence type="ECO:0000259" key="7">
    <source>
        <dbReference type="PROSITE" id="PS50075"/>
    </source>
</evidence>
<evidence type="ECO:0000313" key="8">
    <source>
        <dbReference type="EMBL" id="ACY22916.1"/>
    </source>
</evidence>
<comment type="cofactor">
    <cofactor evidence="1">
        <name>pantetheine 4'-phosphate</name>
        <dbReference type="ChEBI" id="CHEBI:47942"/>
    </cofactor>
</comment>
<dbReference type="InterPro" id="IPR010071">
    <property type="entry name" value="AA_adenyl_dom"/>
</dbReference>
<dbReference type="HOGENOM" id="CLU_223006_0_0_11"/>
<reference evidence="8 9" key="2">
    <citation type="journal article" date="2010" name="Stand. Genomic Sci.">
        <title>Complete genome sequence of Gordonia bronchialis type strain (3410).</title>
        <authorList>
            <person name="Ivanova N."/>
            <person name="Sikorski J."/>
            <person name="Jando M."/>
            <person name="Lapidus A."/>
            <person name="Nolan M."/>
            <person name="Lucas S."/>
            <person name="Del Rio T.G."/>
            <person name="Tice H."/>
            <person name="Copeland A."/>
            <person name="Cheng J.F."/>
            <person name="Chen F."/>
            <person name="Bruce D."/>
            <person name="Goodwin L."/>
            <person name="Pitluck S."/>
            <person name="Mavromatis K."/>
            <person name="Ovchinnikova G."/>
            <person name="Pati A."/>
            <person name="Chen A."/>
            <person name="Palaniappan K."/>
            <person name="Land M."/>
            <person name="Hauser L."/>
            <person name="Chang Y.J."/>
            <person name="Jeffries C.D."/>
            <person name="Chain P."/>
            <person name="Saunders E."/>
            <person name="Han C."/>
            <person name="Detter J.C."/>
            <person name="Brettin T."/>
            <person name="Rohde M."/>
            <person name="Goker M."/>
            <person name="Bristow J."/>
            <person name="Eisen J.A."/>
            <person name="Markowitz V."/>
            <person name="Hugenholtz P."/>
            <person name="Klenk H.P."/>
            <person name="Kyrpides N.C."/>
        </authorList>
    </citation>
    <scope>NUCLEOTIDE SEQUENCE [LARGE SCALE GENOMIC DNA]</scope>
    <source>
        <strain evidence="9">ATCC 25592 / DSM 43247 / BCRC 13721 / JCM 3198 / KCTC 3076 / NBRC 16047 / NCTC 10667</strain>
    </source>
</reference>
<feature type="domain" description="Carrier" evidence="7">
    <location>
        <begin position="4695"/>
        <end position="4770"/>
    </location>
</feature>